<feature type="compositionally biased region" description="Basic and acidic residues" evidence="1">
    <location>
        <begin position="157"/>
        <end position="167"/>
    </location>
</feature>
<proteinExistence type="predicted"/>
<evidence type="ECO:0000313" key="3">
    <source>
        <dbReference type="Proteomes" id="UP000318801"/>
    </source>
</evidence>
<reference evidence="2 3" key="1">
    <citation type="submission" date="2019-06" db="EMBL/GenBank/DDBJ databases">
        <authorList>
            <person name="Li M."/>
        </authorList>
    </citation>
    <scope>NUCLEOTIDE SEQUENCE [LARGE SCALE GENOMIC DNA]</scope>
    <source>
        <strain evidence="2 3">BGMRC2036</strain>
    </source>
</reference>
<name>A0A506U2Q4_9HYPH</name>
<accession>A0A506U2Q4</accession>
<feature type="compositionally biased region" description="Polar residues" evidence="1">
    <location>
        <begin position="193"/>
        <end position="208"/>
    </location>
</feature>
<keyword evidence="3" id="KW-1185">Reference proteome</keyword>
<gene>
    <name evidence="2" type="ORF">FJU08_18740</name>
</gene>
<feature type="compositionally biased region" description="Low complexity" evidence="1">
    <location>
        <begin position="127"/>
        <end position="141"/>
    </location>
</feature>
<feature type="compositionally biased region" description="Basic and acidic residues" evidence="1">
    <location>
        <begin position="225"/>
        <end position="234"/>
    </location>
</feature>
<feature type="compositionally biased region" description="Pro residues" evidence="1">
    <location>
        <begin position="215"/>
        <end position="224"/>
    </location>
</feature>
<evidence type="ECO:0000256" key="1">
    <source>
        <dbReference type="SAM" id="MobiDB-lite"/>
    </source>
</evidence>
<dbReference type="RefSeq" id="WP_141150576.1">
    <property type="nucleotide sequence ID" value="NZ_VHLG01000014.1"/>
</dbReference>
<feature type="region of interest" description="Disordered" evidence="1">
    <location>
        <begin position="38"/>
        <end position="234"/>
    </location>
</feature>
<organism evidence="2 3">
    <name type="scientific">Martelella alba</name>
    <dbReference type="NCBI Taxonomy" id="2590451"/>
    <lineage>
        <taxon>Bacteria</taxon>
        <taxon>Pseudomonadati</taxon>
        <taxon>Pseudomonadota</taxon>
        <taxon>Alphaproteobacteria</taxon>
        <taxon>Hyphomicrobiales</taxon>
        <taxon>Aurantimonadaceae</taxon>
        <taxon>Martelella</taxon>
    </lineage>
</organism>
<dbReference type="Proteomes" id="UP000318801">
    <property type="component" value="Unassembled WGS sequence"/>
</dbReference>
<evidence type="ECO:0000313" key="2">
    <source>
        <dbReference type="EMBL" id="TPW28080.1"/>
    </source>
</evidence>
<feature type="region of interest" description="Disordered" evidence="1">
    <location>
        <begin position="1"/>
        <end position="25"/>
    </location>
</feature>
<dbReference type="AlphaFoldDB" id="A0A506U2Q4"/>
<feature type="compositionally biased region" description="Polar residues" evidence="1">
    <location>
        <begin position="1"/>
        <end position="14"/>
    </location>
</feature>
<protein>
    <submittedName>
        <fullName evidence="2">Uncharacterized protein</fullName>
    </submittedName>
</protein>
<comment type="caution">
    <text evidence="2">The sequence shown here is derived from an EMBL/GenBank/DDBJ whole genome shotgun (WGS) entry which is preliminary data.</text>
</comment>
<sequence>MAPQNNASTETPQRQPARWPPLSQPKKIVQKIQERLNALNRDQIDPQRAERKMRRERAAVPRLSSAKFYVASPAGCPEKRPATDNGLKNLDQPFMDRLETGFKKLTPPLTPGGPHIKRPAPQPPTQTTPSAEAAPPQAAPRRSPPPVPSPTSSHLTQKTDEDRKSIRSEPLVELATNKGKRNWPTPPRAPSPAISQISLPLEESSSALGQAPAPKKAPAPLPPKGDPEEYSTRL</sequence>
<dbReference type="EMBL" id="VHLG01000014">
    <property type="protein sequence ID" value="TPW28080.1"/>
    <property type="molecule type" value="Genomic_DNA"/>
</dbReference>